<evidence type="ECO:0000313" key="2">
    <source>
        <dbReference type="EMBL" id="KAK4450992.1"/>
    </source>
</evidence>
<gene>
    <name evidence="2" type="ORF">QBC34DRAFT_348581</name>
</gene>
<keyword evidence="3" id="KW-1185">Reference proteome</keyword>
<dbReference type="Proteomes" id="UP001321760">
    <property type="component" value="Unassembled WGS sequence"/>
</dbReference>
<reference evidence="2" key="2">
    <citation type="submission" date="2023-05" db="EMBL/GenBank/DDBJ databases">
        <authorList>
            <consortium name="Lawrence Berkeley National Laboratory"/>
            <person name="Steindorff A."/>
            <person name="Hensen N."/>
            <person name="Bonometti L."/>
            <person name="Westerberg I."/>
            <person name="Brannstrom I.O."/>
            <person name="Guillou S."/>
            <person name="Cros-Aarteil S."/>
            <person name="Calhoun S."/>
            <person name="Haridas S."/>
            <person name="Kuo A."/>
            <person name="Mondo S."/>
            <person name="Pangilinan J."/>
            <person name="Riley R."/>
            <person name="Labutti K."/>
            <person name="Andreopoulos B."/>
            <person name="Lipzen A."/>
            <person name="Chen C."/>
            <person name="Yanf M."/>
            <person name="Daum C."/>
            <person name="Ng V."/>
            <person name="Clum A."/>
            <person name="Ohm R."/>
            <person name="Martin F."/>
            <person name="Silar P."/>
            <person name="Natvig D."/>
            <person name="Lalanne C."/>
            <person name="Gautier V."/>
            <person name="Ament-Velasquez S.L."/>
            <person name="Kruys A."/>
            <person name="Hutchinson M.I."/>
            <person name="Powell A.J."/>
            <person name="Barry K."/>
            <person name="Miller A.N."/>
            <person name="Grigoriev I.V."/>
            <person name="Debuchy R."/>
            <person name="Gladieux P."/>
            <person name="Thoren M.H."/>
            <person name="Johannesson H."/>
        </authorList>
    </citation>
    <scope>NUCLEOTIDE SEQUENCE</scope>
    <source>
        <strain evidence="2">PSN243</strain>
    </source>
</reference>
<feature type="signal peptide" evidence="1">
    <location>
        <begin position="1"/>
        <end position="19"/>
    </location>
</feature>
<dbReference type="Gene3D" id="1.25.40.10">
    <property type="entry name" value="Tetratricopeptide repeat domain"/>
    <property type="match status" value="1"/>
</dbReference>
<organism evidence="2 3">
    <name type="scientific">Podospora aff. communis PSN243</name>
    <dbReference type="NCBI Taxonomy" id="3040156"/>
    <lineage>
        <taxon>Eukaryota</taxon>
        <taxon>Fungi</taxon>
        <taxon>Dikarya</taxon>
        <taxon>Ascomycota</taxon>
        <taxon>Pezizomycotina</taxon>
        <taxon>Sordariomycetes</taxon>
        <taxon>Sordariomycetidae</taxon>
        <taxon>Sordariales</taxon>
        <taxon>Podosporaceae</taxon>
        <taxon>Podospora</taxon>
    </lineage>
</organism>
<protein>
    <submittedName>
        <fullName evidence="2">Uncharacterized protein</fullName>
    </submittedName>
</protein>
<keyword evidence="1" id="KW-0732">Signal</keyword>
<dbReference type="InterPro" id="IPR011990">
    <property type="entry name" value="TPR-like_helical_dom_sf"/>
</dbReference>
<feature type="chain" id="PRO_5043328541" evidence="1">
    <location>
        <begin position="20"/>
        <end position="305"/>
    </location>
</feature>
<reference evidence="2" key="1">
    <citation type="journal article" date="2023" name="Mol. Phylogenet. Evol.">
        <title>Genome-scale phylogeny and comparative genomics of the fungal order Sordariales.</title>
        <authorList>
            <person name="Hensen N."/>
            <person name="Bonometti L."/>
            <person name="Westerberg I."/>
            <person name="Brannstrom I.O."/>
            <person name="Guillou S."/>
            <person name="Cros-Aarteil S."/>
            <person name="Calhoun S."/>
            <person name="Haridas S."/>
            <person name="Kuo A."/>
            <person name="Mondo S."/>
            <person name="Pangilinan J."/>
            <person name="Riley R."/>
            <person name="LaButti K."/>
            <person name="Andreopoulos B."/>
            <person name="Lipzen A."/>
            <person name="Chen C."/>
            <person name="Yan M."/>
            <person name="Daum C."/>
            <person name="Ng V."/>
            <person name="Clum A."/>
            <person name="Steindorff A."/>
            <person name="Ohm R.A."/>
            <person name="Martin F."/>
            <person name="Silar P."/>
            <person name="Natvig D.O."/>
            <person name="Lalanne C."/>
            <person name="Gautier V."/>
            <person name="Ament-Velasquez S.L."/>
            <person name="Kruys A."/>
            <person name="Hutchinson M.I."/>
            <person name="Powell A.J."/>
            <person name="Barry K."/>
            <person name="Miller A.N."/>
            <person name="Grigoriev I.V."/>
            <person name="Debuchy R."/>
            <person name="Gladieux P."/>
            <person name="Hiltunen Thoren M."/>
            <person name="Johannesson H."/>
        </authorList>
    </citation>
    <scope>NUCLEOTIDE SEQUENCE</scope>
    <source>
        <strain evidence="2">PSN243</strain>
    </source>
</reference>
<dbReference type="SUPFAM" id="SSF48452">
    <property type="entry name" value="TPR-like"/>
    <property type="match status" value="1"/>
</dbReference>
<dbReference type="EMBL" id="MU865930">
    <property type="protein sequence ID" value="KAK4450992.1"/>
    <property type="molecule type" value="Genomic_DNA"/>
</dbReference>
<evidence type="ECO:0000256" key="1">
    <source>
        <dbReference type="SAM" id="SignalP"/>
    </source>
</evidence>
<name>A0AAV9GRX7_9PEZI</name>
<evidence type="ECO:0000313" key="3">
    <source>
        <dbReference type="Proteomes" id="UP001321760"/>
    </source>
</evidence>
<accession>A0AAV9GRX7</accession>
<dbReference type="AlphaFoldDB" id="A0AAV9GRX7"/>
<sequence>MTSLTTLLTPTLLTTLTTTLLPFPQTTPLDFPTLSPTILNGPRHFPPGLKPQTWKVLITLSKLPPASIPTLLLTLLPSPQSPDFPTLALGMQLLLDQMPRRLFKGIDKRWCAGFFDGVAVGFAELLDALDGEVKPWAWERWKGRVTLGYYVVVRIWFGTPWVHCDTLAAQQRAGVYFGEVRGTVEAETGMGDAWMEKGKRGELMGDVYALRRLLDEGPPRGEGMEGFVYWVCAVMDAHRPVVERFGRYPSKNVYLGVEDTEEEREWLERVGRAGMVDGEVRERLRRDVEQGVWSELGVDSEVDAD</sequence>
<comment type="caution">
    <text evidence="2">The sequence shown here is derived from an EMBL/GenBank/DDBJ whole genome shotgun (WGS) entry which is preliminary data.</text>
</comment>
<proteinExistence type="predicted"/>
<dbReference type="InterPro" id="IPR010323">
    <property type="entry name" value="DUF924"/>
</dbReference>
<dbReference type="Pfam" id="PF06041">
    <property type="entry name" value="DUF924"/>
    <property type="match status" value="1"/>
</dbReference>